<evidence type="ECO:0000256" key="1">
    <source>
        <dbReference type="ARBA" id="ARBA00022475"/>
    </source>
</evidence>
<comment type="similarity">
    <text evidence="7">Belongs to the transglycosylase MltG family.</text>
</comment>
<dbReference type="InterPro" id="IPR003770">
    <property type="entry name" value="MLTG-like"/>
</dbReference>
<dbReference type="PANTHER" id="PTHR30518:SF2">
    <property type="entry name" value="ENDOLYTIC MUREIN TRANSGLYCOSYLASE"/>
    <property type="match status" value="1"/>
</dbReference>
<accession>A0ABV3TX42</accession>
<organism evidence="8 9">
    <name type="scientific">Zhongshania arctica</name>
    <dbReference type="NCBI Taxonomy" id="3238302"/>
    <lineage>
        <taxon>Bacteria</taxon>
        <taxon>Pseudomonadati</taxon>
        <taxon>Pseudomonadota</taxon>
        <taxon>Gammaproteobacteria</taxon>
        <taxon>Cellvibrionales</taxon>
        <taxon>Spongiibacteraceae</taxon>
        <taxon>Zhongshania</taxon>
    </lineage>
</organism>
<comment type="catalytic activity">
    <reaction evidence="7">
        <text>a peptidoglycan chain = a peptidoglycan chain with N-acetyl-1,6-anhydromuramyl-[peptide] at the reducing end + a peptidoglycan chain with N-acetylglucosamine at the non-reducing end.</text>
        <dbReference type="EC" id="4.2.2.29"/>
    </reaction>
</comment>
<dbReference type="Gene3D" id="3.30.160.60">
    <property type="entry name" value="Classic Zinc Finger"/>
    <property type="match status" value="1"/>
</dbReference>
<evidence type="ECO:0000313" key="9">
    <source>
        <dbReference type="Proteomes" id="UP001557484"/>
    </source>
</evidence>
<dbReference type="EC" id="4.2.2.29" evidence="7"/>
<keyword evidence="7" id="KW-0997">Cell inner membrane</keyword>
<dbReference type="HAMAP" id="MF_02065">
    <property type="entry name" value="MltG"/>
    <property type="match status" value="1"/>
</dbReference>
<proteinExistence type="inferred from homology"/>
<dbReference type="PANTHER" id="PTHR30518">
    <property type="entry name" value="ENDOLYTIC MUREIN TRANSGLYCOSYLASE"/>
    <property type="match status" value="1"/>
</dbReference>
<evidence type="ECO:0000256" key="3">
    <source>
        <dbReference type="ARBA" id="ARBA00022989"/>
    </source>
</evidence>
<keyword evidence="1 7" id="KW-1003">Cell membrane</keyword>
<comment type="caution">
    <text evidence="8">The sequence shown here is derived from an EMBL/GenBank/DDBJ whole genome shotgun (WGS) entry which is preliminary data.</text>
</comment>
<evidence type="ECO:0000256" key="5">
    <source>
        <dbReference type="ARBA" id="ARBA00023239"/>
    </source>
</evidence>
<dbReference type="Gene3D" id="3.30.1490.480">
    <property type="entry name" value="Endolytic murein transglycosylase"/>
    <property type="match status" value="1"/>
</dbReference>
<dbReference type="RefSeq" id="WP_368375940.1">
    <property type="nucleotide sequence ID" value="NZ_JBFRYB010000001.1"/>
</dbReference>
<evidence type="ECO:0000256" key="7">
    <source>
        <dbReference type="HAMAP-Rule" id="MF_02065"/>
    </source>
</evidence>
<dbReference type="NCBIfam" id="TIGR00247">
    <property type="entry name" value="endolytic transglycosylase MltG"/>
    <property type="match status" value="1"/>
</dbReference>
<dbReference type="CDD" id="cd08010">
    <property type="entry name" value="MltG_like"/>
    <property type="match status" value="1"/>
</dbReference>
<evidence type="ECO:0000256" key="2">
    <source>
        <dbReference type="ARBA" id="ARBA00022692"/>
    </source>
</evidence>
<keyword evidence="5 7" id="KW-0456">Lyase</keyword>
<dbReference type="Pfam" id="PF02618">
    <property type="entry name" value="YceG"/>
    <property type="match status" value="1"/>
</dbReference>
<keyword evidence="9" id="KW-1185">Reference proteome</keyword>
<gene>
    <name evidence="7 8" type="primary">mltG</name>
    <name evidence="8" type="ORF">AB4875_10125</name>
</gene>
<evidence type="ECO:0000256" key="6">
    <source>
        <dbReference type="ARBA" id="ARBA00023316"/>
    </source>
</evidence>
<keyword evidence="2 7" id="KW-0812">Transmembrane</keyword>
<name>A0ABV3TX42_9GAMM</name>
<reference evidence="8 9" key="1">
    <citation type="journal article" date="2011" name="Int. J. Syst. Evol. Microbiol.">
        <title>Zhongshania antarctica gen. nov., sp. nov. and Zhongshania guokunii sp. nov., gammaproteobacteria respectively isolated from coastal attached (fast) ice and surface seawater of the Antarctic.</title>
        <authorList>
            <person name="Li H.J."/>
            <person name="Zhang X.Y."/>
            <person name="Chen C.X."/>
            <person name="Zhang Y.J."/>
            <person name="Gao Z.M."/>
            <person name="Yu Y."/>
            <person name="Chen X.L."/>
            <person name="Chen B."/>
            <person name="Zhang Y.Z."/>
        </authorList>
    </citation>
    <scope>NUCLEOTIDE SEQUENCE [LARGE SCALE GENOMIC DNA]</scope>
    <source>
        <strain evidence="8 9">R06B22</strain>
    </source>
</reference>
<dbReference type="EMBL" id="JBFRYB010000001">
    <property type="protein sequence ID" value="MEX1665846.1"/>
    <property type="molecule type" value="Genomic_DNA"/>
</dbReference>
<comment type="function">
    <text evidence="7">Functions as a peptidoglycan terminase that cleaves nascent peptidoglycan strands endolytically to terminate their elongation.</text>
</comment>
<evidence type="ECO:0000313" key="8">
    <source>
        <dbReference type="EMBL" id="MEX1665846.1"/>
    </source>
</evidence>
<keyword evidence="4 7" id="KW-0472">Membrane</keyword>
<evidence type="ECO:0000256" key="4">
    <source>
        <dbReference type="ARBA" id="ARBA00023136"/>
    </source>
</evidence>
<sequence length="334" mass="37676">MVLVGIWYLDDYLDRELPLAEPTAVFVLEPGTGFSAMVNQFKQLGWIENPQVLKLYGRLNPAITHIKAGEYLFEHGVSLAESLELLREGDVVRHQLTLLEGWTVDQILSHLANQPLLGKESLQNDANIWQSLGIDEPFSLLPEGLFFPDTYDYHRDDLPSSVLLRAYKRMQRVLNDEWEARDVGLPYENAYQALIMASIIEKETGVPEERAEIAGVFVRRLRLGMRLQTDPTVIYGLGAAYSGNLRRSHLRDESNIYNTYRQDGLPPSPIASAGREAIHAALHPAEGEAIFFVAKGDGSHYFSVTLKEHEAAVKRYQLSQRRADYRSAPPASEK</sequence>
<protein>
    <recommendedName>
        <fullName evidence="7">Endolytic murein transglycosylase</fullName>
        <ecNumber evidence="7">4.2.2.29</ecNumber>
    </recommendedName>
    <alternativeName>
        <fullName evidence="7">Peptidoglycan lytic transglycosylase</fullName>
    </alternativeName>
    <alternativeName>
        <fullName evidence="7">Peptidoglycan polymerization terminase</fullName>
    </alternativeName>
</protein>
<dbReference type="Proteomes" id="UP001557484">
    <property type="component" value="Unassembled WGS sequence"/>
</dbReference>
<feature type="site" description="Important for catalytic activity" evidence="7">
    <location>
        <position position="203"/>
    </location>
</feature>
<keyword evidence="6 7" id="KW-0961">Cell wall biogenesis/degradation</keyword>
<keyword evidence="3 7" id="KW-1133">Transmembrane helix</keyword>